<evidence type="ECO:0000256" key="1">
    <source>
        <dbReference type="ARBA" id="ARBA00006194"/>
    </source>
</evidence>
<comment type="similarity">
    <text evidence="1">Belongs to the universal ribosomal protein uS11 family.</text>
</comment>
<evidence type="ECO:0000313" key="4">
    <source>
        <dbReference type="Proteomes" id="UP000818029"/>
    </source>
</evidence>
<gene>
    <name evidence="5" type="primary">LOC121219160</name>
</gene>
<accession>A0ABM3AD44</accession>
<dbReference type="InterPro" id="IPR001971">
    <property type="entry name" value="Ribosomal_uS11"/>
</dbReference>
<name>A0ABM3AD44_GOSHI</name>
<dbReference type="InterPro" id="IPR036967">
    <property type="entry name" value="Ribosomal_uS11_sf"/>
</dbReference>
<dbReference type="SUPFAM" id="SSF53137">
    <property type="entry name" value="Translational machinery components"/>
    <property type="match status" value="1"/>
</dbReference>
<protein>
    <submittedName>
        <fullName evidence="5">30S ribosomal protein S11, chloroplastic-like</fullName>
    </submittedName>
</protein>
<evidence type="ECO:0000256" key="2">
    <source>
        <dbReference type="ARBA" id="ARBA00022980"/>
    </source>
</evidence>
<dbReference type="RefSeq" id="XP_040952780.1">
    <property type="nucleotide sequence ID" value="XM_041096846.1"/>
</dbReference>
<reference evidence="4" key="1">
    <citation type="journal article" date="2020" name="Nat. Genet.">
        <title>Genomic diversifications of five Gossypium allopolyploid species and their impact on cotton improvement.</title>
        <authorList>
            <person name="Chen Z.J."/>
            <person name="Sreedasyam A."/>
            <person name="Ando A."/>
            <person name="Song Q."/>
            <person name="De Santiago L.M."/>
            <person name="Hulse-Kemp A.M."/>
            <person name="Ding M."/>
            <person name="Ye W."/>
            <person name="Kirkbride R.C."/>
            <person name="Jenkins J."/>
            <person name="Plott C."/>
            <person name="Lovell J."/>
            <person name="Lin Y.M."/>
            <person name="Vaughn R."/>
            <person name="Liu B."/>
            <person name="Simpson S."/>
            <person name="Scheffler B.E."/>
            <person name="Wen L."/>
            <person name="Saski C.A."/>
            <person name="Grover C.E."/>
            <person name="Hu G."/>
            <person name="Conover J.L."/>
            <person name="Carlson J.W."/>
            <person name="Shu S."/>
            <person name="Boston L.B."/>
            <person name="Williams M."/>
            <person name="Peterson D.G."/>
            <person name="McGee K."/>
            <person name="Jones D.C."/>
            <person name="Wendel J.F."/>
            <person name="Stelly D.M."/>
            <person name="Grimwood J."/>
            <person name="Schmutz J."/>
        </authorList>
    </citation>
    <scope>NUCLEOTIDE SEQUENCE [LARGE SCALE GENOMIC DNA]</scope>
    <source>
        <strain evidence="4">cv. TM-1</strain>
    </source>
</reference>
<organism evidence="4 5">
    <name type="scientific">Gossypium hirsutum</name>
    <name type="common">Upland cotton</name>
    <name type="synonym">Gossypium mexicanum</name>
    <dbReference type="NCBI Taxonomy" id="3635"/>
    <lineage>
        <taxon>Eukaryota</taxon>
        <taxon>Viridiplantae</taxon>
        <taxon>Streptophyta</taxon>
        <taxon>Embryophyta</taxon>
        <taxon>Tracheophyta</taxon>
        <taxon>Spermatophyta</taxon>
        <taxon>Magnoliopsida</taxon>
        <taxon>eudicotyledons</taxon>
        <taxon>Gunneridae</taxon>
        <taxon>Pentapetalae</taxon>
        <taxon>rosids</taxon>
        <taxon>malvids</taxon>
        <taxon>Malvales</taxon>
        <taxon>Malvaceae</taxon>
        <taxon>Malvoideae</taxon>
        <taxon>Gossypium</taxon>
    </lineage>
</organism>
<keyword evidence="2" id="KW-0689">Ribosomal protein</keyword>
<evidence type="ECO:0000313" key="5">
    <source>
        <dbReference type="RefSeq" id="XP_040952780.1"/>
    </source>
</evidence>
<keyword evidence="4" id="KW-1185">Reference proteome</keyword>
<proteinExistence type="inferred from homology"/>
<dbReference type="Proteomes" id="UP000818029">
    <property type="component" value="Chromosome D07"/>
</dbReference>
<dbReference type="Gene3D" id="3.30.420.80">
    <property type="entry name" value="Ribosomal protein S11"/>
    <property type="match status" value="1"/>
</dbReference>
<dbReference type="Pfam" id="PF00411">
    <property type="entry name" value="Ribosomal_S11"/>
    <property type="match status" value="1"/>
</dbReference>
<keyword evidence="3" id="KW-0687">Ribonucleoprotein</keyword>
<sequence>MLEPPLSYQLSITRKSARRIPKGVIHVQASLNNTIVTVTDVWGRVVSWSSASTCRFKGTRKGTPLVAQTAAGNAIRAVVDQCMQRAEVMIKSPGRGRDAAL</sequence>
<evidence type="ECO:0000256" key="3">
    <source>
        <dbReference type="ARBA" id="ARBA00023274"/>
    </source>
</evidence>
<dbReference type="PANTHER" id="PTHR11759">
    <property type="entry name" value="40S RIBOSOMAL PROTEIN S14/30S RIBOSOMAL PROTEIN S11"/>
    <property type="match status" value="1"/>
</dbReference>
<reference evidence="5" key="2">
    <citation type="submission" date="2025-08" db="UniProtKB">
        <authorList>
            <consortium name="RefSeq"/>
        </authorList>
    </citation>
    <scope>IDENTIFICATION</scope>
</reference>
<dbReference type="PIRSF" id="PIRSF002131">
    <property type="entry name" value="Ribosomal_S11"/>
    <property type="match status" value="1"/>
</dbReference>
<dbReference type="GeneID" id="121219160"/>